<comment type="caution">
    <text evidence="12">The sequence shown here is derived from an EMBL/GenBank/DDBJ whole genome shotgun (WGS) entry which is preliminary data.</text>
</comment>
<dbReference type="PRINTS" id="PR00248">
    <property type="entry name" value="GPCRMGR"/>
</dbReference>
<dbReference type="SUPFAM" id="SSF53850">
    <property type="entry name" value="Periplasmic binding protein-like II"/>
    <property type="match status" value="1"/>
</dbReference>
<proteinExistence type="predicted"/>
<dbReference type="CDD" id="cd15047">
    <property type="entry name" value="7tmC_GABA-B-like"/>
    <property type="match status" value="1"/>
</dbReference>
<feature type="region of interest" description="Disordered" evidence="9">
    <location>
        <begin position="613"/>
        <end position="659"/>
    </location>
</feature>
<feature type="transmembrane region" description="Helical" evidence="10">
    <location>
        <begin position="360"/>
        <end position="379"/>
    </location>
</feature>
<comment type="subcellular location">
    <subcellularLocation>
        <location evidence="1">Membrane</location>
        <topology evidence="1">Multi-pass membrane protein</topology>
    </subcellularLocation>
</comment>
<dbReference type="Gene3D" id="3.40.190.10">
    <property type="entry name" value="Periplasmic binding protein-like II"/>
    <property type="match status" value="2"/>
</dbReference>
<keyword evidence="3 10" id="KW-1133">Transmembrane helix</keyword>
<feature type="transmembrane region" description="Helical" evidence="10">
    <location>
        <begin position="519"/>
        <end position="542"/>
    </location>
</feature>
<evidence type="ECO:0000256" key="3">
    <source>
        <dbReference type="ARBA" id="ARBA00022989"/>
    </source>
</evidence>
<dbReference type="InterPro" id="IPR002455">
    <property type="entry name" value="GPCR3_GABA-B"/>
</dbReference>
<keyword evidence="5 10" id="KW-0472">Membrane</keyword>
<keyword evidence="2 10" id="KW-0812">Transmembrane</keyword>
<protein>
    <submittedName>
        <fullName evidence="12">Acid type B receptor subunit 2</fullName>
    </submittedName>
</protein>
<feature type="transmembrane region" description="Helical" evidence="10">
    <location>
        <begin position="484"/>
        <end position="507"/>
    </location>
</feature>
<keyword evidence="7" id="KW-0325">Glycoprotein</keyword>
<reference evidence="12" key="1">
    <citation type="submission" date="2020-06" db="EMBL/GenBank/DDBJ databases">
        <authorList>
            <consortium name="Plant Systems Biology data submission"/>
        </authorList>
    </citation>
    <scope>NUCLEOTIDE SEQUENCE</scope>
    <source>
        <strain evidence="12">D6</strain>
    </source>
</reference>
<dbReference type="InterPro" id="IPR017978">
    <property type="entry name" value="GPCR_3_C"/>
</dbReference>
<feature type="transmembrane region" description="Helical" evidence="10">
    <location>
        <begin position="432"/>
        <end position="452"/>
    </location>
</feature>
<feature type="transmembrane region" description="Helical" evidence="10">
    <location>
        <begin position="554"/>
        <end position="577"/>
    </location>
</feature>
<keyword evidence="13" id="KW-1185">Reference proteome</keyword>
<organism evidence="12 13">
    <name type="scientific">Seminavis robusta</name>
    <dbReference type="NCBI Taxonomy" id="568900"/>
    <lineage>
        <taxon>Eukaryota</taxon>
        <taxon>Sar</taxon>
        <taxon>Stramenopiles</taxon>
        <taxon>Ochrophyta</taxon>
        <taxon>Bacillariophyta</taxon>
        <taxon>Bacillariophyceae</taxon>
        <taxon>Bacillariophycidae</taxon>
        <taxon>Naviculales</taxon>
        <taxon>Naviculaceae</taxon>
        <taxon>Seminavis</taxon>
    </lineage>
</organism>
<gene>
    <name evidence="12" type="ORF">SEMRO_2091_G314030.1</name>
</gene>
<evidence type="ECO:0000313" key="12">
    <source>
        <dbReference type="EMBL" id="CAB9527849.1"/>
    </source>
</evidence>
<dbReference type="InterPro" id="IPR000337">
    <property type="entry name" value="GPCR_3"/>
</dbReference>
<dbReference type="EMBL" id="CAICTM010002089">
    <property type="protein sequence ID" value="CAB9527849.1"/>
    <property type="molecule type" value="Genomic_DNA"/>
</dbReference>
<feature type="transmembrane region" description="Helical" evidence="10">
    <location>
        <begin position="391"/>
        <end position="412"/>
    </location>
</feature>
<evidence type="ECO:0000259" key="11">
    <source>
        <dbReference type="PROSITE" id="PS50259"/>
    </source>
</evidence>
<evidence type="ECO:0000313" key="13">
    <source>
        <dbReference type="Proteomes" id="UP001153069"/>
    </source>
</evidence>
<evidence type="ECO:0000256" key="7">
    <source>
        <dbReference type="ARBA" id="ARBA00023180"/>
    </source>
</evidence>
<keyword evidence="8" id="KW-0807">Transducer</keyword>
<dbReference type="AlphaFoldDB" id="A0A9N8EZF3"/>
<accession>A0A9N8EZF3</accession>
<evidence type="ECO:0000256" key="6">
    <source>
        <dbReference type="ARBA" id="ARBA00023170"/>
    </source>
</evidence>
<sequence>MLDEDGTYHGFEIELLERMLVYADQDGIQLNVELGVAPALYGDAINVVANDCNTTDNPNSLEDCEAFDFMIADFFQNAERFNRVDYTPTWLHTGLGVLKYLEQIGTSEIKSLSDAEKAGATICYPPATYVEKMVKSYMPKAMTVPCPTAETEDCIQFVKEGNCALFVDDLLVLQYMAKYDNSLDVLEENMQSQYFVWALKQNLQPEVSWLLKKWVYQAGSTGDIEVIRKRYFEAATCPIGTAGKDCDLPCDARKLLHHGTSFSTIAVVVPDKESLSRLLTDSIHPTENGFADAHGVCVCHSTKWSGDDCSIAVEENLNLLPTGLVNTAYTLVAITFVTAFGLALWVVYNRNGAQLKAAQPFFLGSVLVGAVISTSTVIAMAQEGYCMAVPWLYSVGFCITFGSLFARIWRVYVLMTSAVEMRRVTLSTKETFGWVCLVLTVDIVILVAWTAVDPLEWTRETISSDKFGEPLESVGYCHSDHWRVFAAIIGVVHLVLMAVASYMCYRARHIPEEFSSSKFIAIAMFSNLQIFVIAIPVLIIVGKDPVSGFFIRSVVVWLNDIMVVGLIFGSLVARVYLTPRDTNNAANRRIRFSSAHSIARSVQSFRIAAPESFRNSEPESLRNSGPESFRNSGPDSFRNSGPDSFRNSGPDSFLNSGSD</sequence>
<evidence type="ECO:0000256" key="8">
    <source>
        <dbReference type="ARBA" id="ARBA00023224"/>
    </source>
</evidence>
<evidence type="ECO:0000256" key="1">
    <source>
        <dbReference type="ARBA" id="ARBA00004141"/>
    </source>
</evidence>
<feature type="domain" description="G-protein coupled receptors family 3 profile" evidence="11">
    <location>
        <begin position="377"/>
        <end position="591"/>
    </location>
</feature>
<dbReference type="Proteomes" id="UP001153069">
    <property type="component" value="Unassembled WGS sequence"/>
</dbReference>
<keyword evidence="6 12" id="KW-0675">Receptor</keyword>
<feature type="transmembrane region" description="Helical" evidence="10">
    <location>
        <begin position="328"/>
        <end position="348"/>
    </location>
</feature>
<evidence type="ECO:0000256" key="10">
    <source>
        <dbReference type="SAM" id="Phobius"/>
    </source>
</evidence>
<dbReference type="OrthoDB" id="51718at2759"/>
<evidence type="ECO:0000256" key="2">
    <source>
        <dbReference type="ARBA" id="ARBA00022692"/>
    </source>
</evidence>
<evidence type="ECO:0000256" key="9">
    <source>
        <dbReference type="SAM" id="MobiDB-lite"/>
    </source>
</evidence>
<dbReference type="PANTHER" id="PTHR10519:SF20">
    <property type="entry name" value="G-PROTEIN COUPLED RECEPTOR 156-RELATED"/>
    <property type="match status" value="1"/>
</dbReference>
<dbReference type="PROSITE" id="PS50259">
    <property type="entry name" value="G_PROTEIN_RECEP_F3_4"/>
    <property type="match status" value="1"/>
</dbReference>
<keyword evidence="4" id="KW-0297">G-protein coupled receptor</keyword>
<dbReference type="Pfam" id="PF00003">
    <property type="entry name" value="7tm_3"/>
    <property type="match status" value="1"/>
</dbReference>
<evidence type="ECO:0000256" key="4">
    <source>
        <dbReference type="ARBA" id="ARBA00023040"/>
    </source>
</evidence>
<name>A0A9N8EZF3_9STRA</name>
<feature type="compositionally biased region" description="Polar residues" evidence="9">
    <location>
        <begin position="621"/>
        <end position="659"/>
    </location>
</feature>
<dbReference type="GO" id="GO:0038039">
    <property type="term" value="C:G protein-coupled receptor heterodimeric complex"/>
    <property type="evidence" value="ECO:0007669"/>
    <property type="project" value="TreeGrafter"/>
</dbReference>
<evidence type="ECO:0000256" key="5">
    <source>
        <dbReference type="ARBA" id="ARBA00023136"/>
    </source>
</evidence>
<dbReference type="PANTHER" id="PTHR10519">
    <property type="entry name" value="GABA-B RECEPTOR"/>
    <property type="match status" value="1"/>
</dbReference>
<dbReference type="GO" id="GO:0004965">
    <property type="term" value="F:G protein-coupled GABA receptor activity"/>
    <property type="evidence" value="ECO:0007669"/>
    <property type="project" value="InterPro"/>
</dbReference>